<feature type="non-terminal residue" evidence="2">
    <location>
        <position position="8"/>
    </location>
</feature>
<evidence type="ECO:0000313" key="1">
    <source>
        <dbReference type="EMBL" id="CAF4612736.1"/>
    </source>
</evidence>
<evidence type="ECO:0000313" key="2">
    <source>
        <dbReference type="EMBL" id="CAF4971605.1"/>
    </source>
</evidence>
<evidence type="ECO:0000313" key="3">
    <source>
        <dbReference type="Proteomes" id="UP000676336"/>
    </source>
</evidence>
<dbReference type="Proteomes" id="UP000676336">
    <property type="component" value="Unassembled WGS sequence"/>
</dbReference>
<organism evidence="2 3">
    <name type="scientific">Rotaria magnacalcarata</name>
    <dbReference type="NCBI Taxonomy" id="392030"/>
    <lineage>
        <taxon>Eukaryota</taxon>
        <taxon>Metazoa</taxon>
        <taxon>Spiralia</taxon>
        <taxon>Gnathifera</taxon>
        <taxon>Rotifera</taxon>
        <taxon>Eurotatoria</taxon>
        <taxon>Bdelloidea</taxon>
        <taxon>Philodinida</taxon>
        <taxon>Philodinidae</taxon>
        <taxon>Rotaria</taxon>
    </lineage>
</organism>
<comment type="caution">
    <text evidence="2">The sequence shown here is derived from an EMBL/GenBank/DDBJ whole genome shotgun (WGS) entry which is preliminary data.</text>
</comment>
<sequence>MAKADNPR</sequence>
<gene>
    <name evidence="1" type="ORF">SMN809_LOCUS39551</name>
    <name evidence="2" type="ORF">SMN809_LOCUS55195</name>
</gene>
<dbReference type="EMBL" id="CAJOBI010106527">
    <property type="protein sequence ID" value="CAF4612736.1"/>
    <property type="molecule type" value="Genomic_DNA"/>
</dbReference>
<dbReference type="EMBL" id="CAJOBI010194394">
    <property type="protein sequence ID" value="CAF4971605.1"/>
    <property type="molecule type" value="Genomic_DNA"/>
</dbReference>
<protein>
    <submittedName>
        <fullName evidence="2">Uncharacterized protein</fullName>
    </submittedName>
</protein>
<name>A0A8S3DG64_9BILA</name>
<proteinExistence type="predicted"/>
<accession>A0A8S3DG64</accession>
<reference evidence="2" key="1">
    <citation type="submission" date="2021-02" db="EMBL/GenBank/DDBJ databases">
        <authorList>
            <person name="Nowell W R."/>
        </authorList>
    </citation>
    <scope>NUCLEOTIDE SEQUENCE</scope>
</reference>